<reference evidence="5 6" key="1">
    <citation type="submission" date="2019-04" db="EMBL/GenBank/DDBJ databases">
        <title>Cohnella sp. nov. isolated from preserved vegetables.</title>
        <authorList>
            <person name="Lin S.-Y."/>
            <person name="Hung M.-H."/>
            <person name="Young C.-C."/>
        </authorList>
    </citation>
    <scope>NUCLEOTIDE SEQUENCE [LARGE SCALE GENOMIC DNA]</scope>
    <source>
        <strain evidence="5 6">CC-MHH1044</strain>
    </source>
</reference>
<dbReference type="Pfam" id="PF00728">
    <property type="entry name" value="Glyco_hydro_20"/>
    <property type="match status" value="1"/>
</dbReference>
<dbReference type="EMBL" id="SSOB01000018">
    <property type="protein sequence ID" value="THF77755.1"/>
    <property type="molecule type" value="Genomic_DNA"/>
</dbReference>
<dbReference type="SUPFAM" id="SSF51445">
    <property type="entry name" value="(Trans)glycosidases"/>
    <property type="match status" value="1"/>
</dbReference>
<keyword evidence="2" id="KW-0378">Hydrolase</keyword>
<name>A0A4S4BTC4_9BACL</name>
<dbReference type="AlphaFoldDB" id="A0A4S4BTC4"/>
<dbReference type="GO" id="GO:0005975">
    <property type="term" value="P:carbohydrate metabolic process"/>
    <property type="evidence" value="ECO:0007669"/>
    <property type="project" value="InterPro"/>
</dbReference>
<comment type="caution">
    <text evidence="5">The sequence shown here is derived from an EMBL/GenBank/DDBJ whole genome shotgun (WGS) entry which is preliminary data.</text>
</comment>
<feature type="domain" description="Glycoside hydrolase family 20 catalytic" evidence="4">
    <location>
        <begin position="150"/>
        <end position="482"/>
    </location>
</feature>
<evidence type="ECO:0000256" key="2">
    <source>
        <dbReference type="ARBA" id="ARBA00022801"/>
    </source>
</evidence>
<evidence type="ECO:0000259" key="4">
    <source>
        <dbReference type="Pfam" id="PF00728"/>
    </source>
</evidence>
<keyword evidence="6" id="KW-1185">Reference proteome</keyword>
<accession>A0A4S4BTC4</accession>
<dbReference type="Gene3D" id="3.30.379.10">
    <property type="entry name" value="Chitobiase/beta-hexosaminidase domain 2-like"/>
    <property type="match status" value="1"/>
</dbReference>
<comment type="similarity">
    <text evidence="1">Belongs to the glycosyl hydrolase 20 family.</text>
</comment>
<dbReference type="InterPro" id="IPR015883">
    <property type="entry name" value="Glyco_hydro_20_cat"/>
</dbReference>
<evidence type="ECO:0000313" key="5">
    <source>
        <dbReference type="EMBL" id="THF77755.1"/>
    </source>
</evidence>
<proteinExistence type="inferred from homology"/>
<dbReference type="PRINTS" id="PR00738">
    <property type="entry name" value="GLHYDRLASE20"/>
</dbReference>
<dbReference type="SUPFAM" id="SSF55545">
    <property type="entry name" value="beta-N-acetylhexosaminidase-like domain"/>
    <property type="match status" value="1"/>
</dbReference>
<dbReference type="PANTHER" id="PTHR43678">
    <property type="entry name" value="PUTATIVE (AFU_ORTHOLOGUE AFUA_2G00640)-RELATED"/>
    <property type="match status" value="1"/>
</dbReference>
<dbReference type="Proteomes" id="UP000310636">
    <property type="component" value="Unassembled WGS sequence"/>
</dbReference>
<dbReference type="CDD" id="cd06564">
    <property type="entry name" value="GH20_DspB_LnbB-like"/>
    <property type="match status" value="1"/>
</dbReference>
<dbReference type="GO" id="GO:0004563">
    <property type="term" value="F:beta-N-acetylhexosaminidase activity"/>
    <property type="evidence" value="ECO:0007669"/>
    <property type="project" value="InterPro"/>
</dbReference>
<evidence type="ECO:0000256" key="3">
    <source>
        <dbReference type="PIRSR" id="PIRSR625705-1"/>
    </source>
</evidence>
<dbReference type="InterPro" id="IPR017853">
    <property type="entry name" value="GH"/>
</dbReference>
<evidence type="ECO:0000256" key="1">
    <source>
        <dbReference type="ARBA" id="ARBA00006285"/>
    </source>
</evidence>
<protein>
    <recommendedName>
        <fullName evidence="4">Glycoside hydrolase family 20 catalytic domain-containing protein</fullName>
    </recommendedName>
</protein>
<dbReference type="RefSeq" id="WP_136370729.1">
    <property type="nucleotide sequence ID" value="NZ_SSOB01000018.1"/>
</dbReference>
<dbReference type="Gene3D" id="3.20.20.80">
    <property type="entry name" value="Glycosidases"/>
    <property type="match status" value="1"/>
</dbReference>
<dbReference type="InterPro" id="IPR025705">
    <property type="entry name" value="Beta_hexosaminidase_sua/sub"/>
</dbReference>
<dbReference type="InterPro" id="IPR052764">
    <property type="entry name" value="GH20_Enzymes"/>
</dbReference>
<evidence type="ECO:0000313" key="6">
    <source>
        <dbReference type="Proteomes" id="UP000310636"/>
    </source>
</evidence>
<gene>
    <name evidence="5" type="ORF">E6C55_15555</name>
</gene>
<dbReference type="InterPro" id="IPR029018">
    <property type="entry name" value="Hex-like_dom2"/>
</dbReference>
<dbReference type="PANTHER" id="PTHR43678:SF1">
    <property type="entry name" value="BETA-N-ACETYLHEXOSAMINIDASE"/>
    <property type="match status" value="1"/>
</dbReference>
<feature type="active site" description="Proton donor" evidence="3">
    <location>
        <position position="294"/>
    </location>
</feature>
<dbReference type="OrthoDB" id="1098018at2"/>
<organism evidence="5 6">
    <name type="scientific">Cohnella fermenti</name>
    <dbReference type="NCBI Taxonomy" id="2565925"/>
    <lineage>
        <taxon>Bacteria</taxon>
        <taxon>Bacillati</taxon>
        <taxon>Bacillota</taxon>
        <taxon>Bacilli</taxon>
        <taxon>Bacillales</taxon>
        <taxon>Paenibacillaceae</taxon>
        <taxon>Cohnella</taxon>
    </lineage>
</organism>
<sequence length="504" mass="57272">MGNEAREVQYAVSSVQSYQLKGEAIWEWQSNSRLIVISNDRSSNNERLDQTLELLQSEMLEMKLIDEGSMAITHGSLLSAEAGDIVIEMRASEEGEDSEKYTIEVGDVVTIQASGTRGLLYGARWLLLRTCQQQPIPHGVIVDSPVIKERALHIDIGRKYFTCHWIKERIKEMSYLRLNTLQLHFSENEGFAFASERHPEIVSERHLSMKEILEIKEEAKKYDIAIIPSLDSPGHLAYALRAHEEWLLRDREGNAAKGALDISNPEARAFIVDLIGEYANLFEDSTSFHIGGDEFIDFDTFESYPQLAAYARQELGIADGDGIDTYIDYLNEIAELLESRGFVVRAWNDGLYRANQVQRVHLKPSIQIAYWTRWHVNMATVQTILDKGHDVLNYNDGYFYYVLGENAGYKYPSAESIYEQWHPGLFSRPGDALKQELDCPYPRQLKGCSFAIWSDTPSAQTEAEVSLGIREPLLAMAELSWIGEKRYEQFRDAKAGSEYGSALL</sequence>